<accession>C6R690</accession>
<protein>
    <recommendedName>
        <fullName evidence="3">Restriction endonuclease type IV Mrr domain-containing protein</fullName>
    </recommendedName>
</protein>
<dbReference type="AlphaFoldDB" id="C6R690"/>
<name>C6R690_9CORY</name>
<gene>
    <name evidence="1" type="ORF">CORTU0001_2187</name>
</gene>
<reference evidence="1 2" key="1">
    <citation type="submission" date="2009-06" db="EMBL/GenBank/DDBJ databases">
        <authorList>
            <person name="Dodson R."/>
            <person name="Sebastian Y."/>
            <person name="Madupu R."/>
            <person name="Durkin A.S."/>
            <person name="Torralba M."/>
            <person name="Methe B."/>
            <person name="Sutton G.G."/>
            <person name="Strausberg R.L."/>
            <person name="Nelson K.E."/>
        </authorList>
    </citation>
    <scope>NUCLEOTIDE SEQUENCE [LARGE SCALE GENOMIC DNA]</scope>
    <source>
        <strain evidence="1 2">SK141</strain>
    </source>
</reference>
<evidence type="ECO:0008006" key="3">
    <source>
        <dbReference type="Google" id="ProtNLM"/>
    </source>
</evidence>
<dbReference type="EMBL" id="ACVP01000001">
    <property type="protein sequence ID" value="EET78472.1"/>
    <property type="molecule type" value="Genomic_DNA"/>
</dbReference>
<proteinExistence type="predicted"/>
<dbReference type="Proteomes" id="UP000004384">
    <property type="component" value="Unassembled WGS sequence"/>
</dbReference>
<dbReference type="RefSeq" id="WP_005326381.1">
    <property type="nucleotide sequence ID" value="NZ_ACVP01000001.1"/>
</dbReference>
<sequence>MRYLDIYQDDTLIITYQGDRVVIECKDYGGKIHAAQWVREAAEEAKNDNARAGLAVVKRRGVTDPDKQYVLTELGQLLALLRGHHND</sequence>
<comment type="caution">
    <text evidence="1">The sequence shown here is derived from an EMBL/GenBank/DDBJ whole genome shotgun (WGS) entry which is preliminary data.</text>
</comment>
<evidence type="ECO:0000313" key="2">
    <source>
        <dbReference type="Proteomes" id="UP000004384"/>
    </source>
</evidence>
<organism evidence="1 2">
    <name type="scientific">Corynebacterium tuberculostearicum SK141</name>
    <dbReference type="NCBI Taxonomy" id="553206"/>
    <lineage>
        <taxon>Bacteria</taxon>
        <taxon>Bacillati</taxon>
        <taxon>Actinomycetota</taxon>
        <taxon>Actinomycetes</taxon>
        <taxon>Mycobacteriales</taxon>
        <taxon>Corynebacteriaceae</taxon>
        <taxon>Corynebacterium</taxon>
    </lineage>
</organism>
<evidence type="ECO:0000313" key="1">
    <source>
        <dbReference type="EMBL" id="EET78472.1"/>
    </source>
</evidence>